<evidence type="ECO:0000313" key="3">
    <source>
        <dbReference type="EMBL" id="KLL12370.1"/>
    </source>
</evidence>
<keyword evidence="2" id="KW-0560">Oxidoreductase</keyword>
<proteinExistence type="inferred from homology"/>
<keyword evidence="2" id="KW-0503">Monooxygenase</keyword>
<keyword evidence="2" id="KW-0479">Metal-binding</keyword>
<keyword evidence="2" id="KW-0408">Iron</keyword>
<dbReference type="PRINTS" id="PR00359">
    <property type="entry name" value="BP450"/>
</dbReference>
<dbReference type="SUPFAM" id="SSF48264">
    <property type="entry name" value="Cytochrome P450"/>
    <property type="match status" value="1"/>
</dbReference>
<dbReference type="Gene3D" id="1.10.630.10">
    <property type="entry name" value="Cytochrome P450"/>
    <property type="match status" value="1"/>
</dbReference>
<organism evidence="3 4">
    <name type="scientific">Protofrankia coriariae</name>
    <dbReference type="NCBI Taxonomy" id="1562887"/>
    <lineage>
        <taxon>Bacteria</taxon>
        <taxon>Bacillati</taxon>
        <taxon>Actinomycetota</taxon>
        <taxon>Actinomycetes</taxon>
        <taxon>Frankiales</taxon>
        <taxon>Frankiaceae</taxon>
        <taxon>Protofrankia</taxon>
    </lineage>
</organism>
<dbReference type="InterPro" id="IPR036396">
    <property type="entry name" value="Cyt_P450_sf"/>
</dbReference>
<keyword evidence="4" id="KW-1185">Reference proteome</keyword>
<dbReference type="InterPro" id="IPR001128">
    <property type="entry name" value="Cyt_P450"/>
</dbReference>
<evidence type="ECO:0000313" key="4">
    <source>
        <dbReference type="Proteomes" id="UP000035425"/>
    </source>
</evidence>
<comment type="similarity">
    <text evidence="1 2">Belongs to the cytochrome P450 family.</text>
</comment>
<dbReference type="PROSITE" id="PS00086">
    <property type="entry name" value="CYTOCHROME_P450"/>
    <property type="match status" value="1"/>
</dbReference>
<keyword evidence="2" id="KW-0349">Heme</keyword>
<dbReference type="PANTHER" id="PTHR46696:SF1">
    <property type="entry name" value="CYTOCHROME P450 YJIB-RELATED"/>
    <property type="match status" value="1"/>
</dbReference>
<accession>A0ABR5F6L3</accession>
<protein>
    <submittedName>
        <fullName evidence="3">Cytochrome P450</fullName>
    </submittedName>
</protein>
<sequence length="407" mass="45340">MTRESSEEAFVFNPFADGFTNDPYPYYAELRDAAPAHEHPLGFWILSRYEDVSKLQRSGHSVDERYLTRLPRWKSDSRTLGKENRLMRGLAVLDQDPPNHTRLRGLVSRAFTRRAVDALEPRIATLVDRALDRIAEAGRADLVAELAFPLPFTVISEMLGIPVVEHTRIRALTGTLVRALEPLADPGLQAEIRAANHELTGIVRELTDWKRDNPGDDLISALLAAEHDGDMLGGDELVAQVMFLYIAGHESTVNLLAGGILALLRHPGQLRLLREDPRLAANAVEEILRYDTPVHLMRRITVEPLPAHGEEIPAGAWVVACLAAANRDPRFWGADADELRLDRPNAHQNVSFGAGIHHCLGAALARLEARVTFTRFARRFPSPAVEEVRWNGRINVRGPAKLLISVR</sequence>
<dbReference type="Proteomes" id="UP000035425">
    <property type="component" value="Unassembled WGS sequence"/>
</dbReference>
<dbReference type="EMBL" id="JWIO01000005">
    <property type="protein sequence ID" value="KLL12370.1"/>
    <property type="molecule type" value="Genomic_DNA"/>
</dbReference>
<name>A0ABR5F6L3_9ACTN</name>
<comment type="caution">
    <text evidence="3">The sequence shown here is derived from an EMBL/GenBank/DDBJ whole genome shotgun (WGS) entry which is preliminary data.</text>
</comment>
<dbReference type="CDD" id="cd20625">
    <property type="entry name" value="CYP164-like"/>
    <property type="match status" value="1"/>
</dbReference>
<dbReference type="PANTHER" id="PTHR46696">
    <property type="entry name" value="P450, PUTATIVE (EUROFUNG)-RELATED"/>
    <property type="match status" value="1"/>
</dbReference>
<dbReference type="InterPro" id="IPR017972">
    <property type="entry name" value="Cyt_P450_CS"/>
</dbReference>
<dbReference type="Pfam" id="PF00067">
    <property type="entry name" value="p450"/>
    <property type="match status" value="1"/>
</dbReference>
<dbReference type="InterPro" id="IPR002397">
    <property type="entry name" value="Cyt_P450_B"/>
</dbReference>
<reference evidence="3 4" key="1">
    <citation type="submission" date="2014-12" db="EMBL/GenBank/DDBJ databases">
        <title>Frankia sp. BMG5.1 draft genome.</title>
        <authorList>
            <person name="Gtari M."/>
            <person name="Ghodhbane-Gtari F."/>
            <person name="Nouioui I."/>
            <person name="Ktari A."/>
            <person name="Hezbri K."/>
            <person name="Mimouni W."/>
            <person name="Sbissi I."/>
            <person name="Ayari A."/>
            <person name="Yamanaka T."/>
            <person name="Normand P."/>
            <person name="Tisa L.S."/>
            <person name="Boudabous A."/>
        </authorList>
    </citation>
    <scope>NUCLEOTIDE SEQUENCE [LARGE SCALE GENOMIC DNA]</scope>
    <source>
        <strain evidence="3 4">BMG5.1</strain>
    </source>
</reference>
<evidence type="ECO:0000256" key="1">
    <source>
        <dbReference type="ARBA" id="ARBA00010617"/>
    </source>
</evidence>
<evidence type="ECO:0000256" key="2">
    <source>
        <dbReference type="RuleBase" id="RU000461"/>
    </source>
</evidence>
<gene>
    <name evidence="3" type="ORF">FrCorBMG51_04950</name>
</gene>